<dbReference type="PANTHER" id="PTHR22573">
    <property type="entry name" value="PHOSPHOHEXOMUTASE FAMILY MEMBER"/>
    <property type="match status" value="1"/>
</dbReference>
<evidence type="ECO:0000259" key="5">
    <source>
        <dbReference type="Pfam" id="PF02879"/>
    </source>
</evidence>
<protein>
    <submittedName>
        <fullName evidence="7">Phosphoglucomutase</fullName>
        <ecNumber evidence="7">5.4.2.2</ecNumber>
    </submittedName>
</protein>
<dbReference type="SUPFAM" id="SSF55957">
    <property type="entry name" value="Phosphoglucomutase, C-terminal domain"/>
    <property type="match status" value="1"/>
</dbReference>
<feature type="domain" description="Alpha-D-phosphohexomutase alpha/beta/alpha" evidence="6">
    <location>
        <begin position="337"/>
        <end position="454"/>
    </location>
</feature>
<dbReference type="Gene3D" id="3.30.310.50">
    <property type="entry name" value="Alpha-D-phosphohexomutase, C-terminal domain"/>
    <property type="match status" value="1"/>
</dbReference>
<dbReference type="GO" id="GO:0005829">
    <property type="term" value="C:cytosol"/>
    <property type="evidence" value="ECO:0007669"/>
    <property type="project" value="TreeGrafter"/>
</dbReference>
<dbReference type="Gene3D" id="3.40.120.10">
    <property type="entry name" value="Alpha-D-Glucose-1,6-Bisphosphate, subunit A, domain 3"/>
    <property type="match status" value="3"/>
</dbReference>
<evidence type="ECO:0000259" key="4">
    <source>
        <dbReference type="Pfam" id="PF02878"/>
    </source>
</evidence>
<dbReference type="Pfam" id="PF02878">
    <property type="entry name" value="PGM_PMM_I"/>
    <property type="match status" value="1"/>
</dbReference>
<dbReference type="PROSITE" id="PS00710">
    <property type="entry name" value="PGM_PMM"/>
    <property type="match status" value="1"/>
</dbReference>
<dbReference type="InterPro" id="IPR005845">
    <property type="entry name" value="A-D-PHexomutase_a/b/a-II"/>
</dbReference>
<dbReference type="InterPro" id="IPR016055">
    <property type="entry name" value="A-D-PHexomutase_a/b/a-I/II/III"/>
</dbReference>
<feature type="domain" description="Alpha-D-phosphohexomutase alpha/beta/alpha" evidence="5">
    <location>
        <begin position="227"/>
        <end position="333"/>
    </location>
</feature>
<sequence>MAHALAGTLVRSEDLIDLESIIEAYYQIVPQYDNKEQRISFGTSGHRGKSLAGSFNELHVAAIAQAICDGRKEFGATGVCFVGHDTHALSEPAIETVLEVLAANGVVAAVDGENGFVPTPSVSRAIIRYNEIIDKQLALDFVPAFLKDKVGQGKADGIIITPSHNPPDQGGIKYNPINGGPADTTLTKWIETKANEYIKNGGEGIRRVAIDEIDSALQWEYDYKGLYVAELEDVINFDVIRKAKPKVLVNALGGSGMAYWEAISDTYQLDLTIINNEYDPTFSFMPYDHDGVVRMDCSSAYAMADVVKEIGQFDLAVGNDPDYDRYGIVTKAGLMPPNHFLVAAGAYLFYNRQWSGKGFGKTAVVTGMVDKFCADNEITVYEVPVGFKYFASLLFDGTIGIGGEESAGASFLKKDGTVWTTDKDGIIMALLAMEMWSVTGRTPDQLYEALTQRYGTPVFTRIDTPCTKATKEALSQLKASDVTATELAGEPIESIRTTSLYGEYALGGLRITTANSFLVARPSGTEDLYKVYAESFNGEDALKSLLKAGQDLVNEVTAR</sequence>
<dbReference type="InterPro" id="IPR016066">
    <property type="entry name" value="A-D-PHexomutase_CS"/>
</dbReference>
<dbReference type="Pfam" id="PF02880">
    <property type="entry name" value="PGM_PMM_III"/>
    <property type="match status" value="1"/>
</dbReference>
<dbReference type="OrthoDB" id="9806956at2"/>
<dbReference type="EMBL" id="UHIO01000001">
    <property type="protein sequence ID" value="SUP43581.1"/>
    <property type="molecule type" value="Genomic_DNA"/>
</dbReference>
<dbReference type="Proteomes" id="UP000255367">
    <property type="component" value="Unassembled WGS sequence"/>
</dbReference>
<keyword evidence="3" id="KW-0479">Metal-binding</keyword>
<dbReference type="AlphaFoldDB" id="A0A380NKU4"/>
<evidence type="ECO:0000313" key="8">
    <source>
        <dbReference type="Proteomes" id="UP000255367"/>
    </source>
</evidence>
<dbReference type="GO" id="GO:0004614">
    <property type="term" value="F:phosphoglucomutase activity"/>
    <property type="evidence" value="ECO:0007669"/>
    <property type="project" value="UniProtKB-EC"/>
</dbReference>
<proteinExistence type="inferred from homology"/>
<accession>A0A380NKU4</accession>
<evidence type="ECO:0000256" key="1">
    <source>
        <dbReference type="ARBA" id="ARBA00010231"/>
    </source>
</evidence>
<feature type="domain" description="Alpha-D-phosphohexomutase alpha/beta/alpha" evidence="4">
    <location>
        <begin position="39"/>
        <end position="197"/>
    </location>
</feature>
<keyword evidence="2" id="KW-0597">Phosphoprotein</keyword>
<evidence type="ECO:0000256" key="2">
    <source>
        <dbReference type="ARBA" id="ARBA00022553"/>
    </source>
</evidence>
<dbReference type="PANTHER" id="PTHR22573:SF57">
    <property type="entry name" value="PHOSPHOGLUCOMUTASE"/>
    <property type="match status" value="1"/>
</dbReference>
<keyword evidence="7" id="KW-0413">Isomerase</keyword>
<keyword evidence="3" id="KW-0460">Magnesium</keyword>
<evidence type="ECO:0000259" key="6">
    <source>
        <dbReference type="Pfam" id="PF02880"/>
    </source>
</evidence>
<dbReference type="InterPro" id="IPR005846">
    <property type="entry name" value="A-D-PHexomutase_a/b/a-III"/>
</dbReference>
<evidence type="ECO:0000313" key="7">
    <source>
        <dbReference type="EMBL" id="SUP43581.1"/>
    </source>
</evidence>
<dbReference type="InterPro" id="IPR045244">
    <property type="entry name" value="PGM"/>
</dbReference>
<dbReference type="InterPro" id="IPR036900">
    <property type="entry name" value="A-D-PHexomutase_C_sf"/>
</dbReference>
<reference evidence="7 8" key="1">
    <citation type="submission" date="2018-06" db="EMBL/GenBank/DDBJ databases">
        <authorList>
            <consortium name="Pathogen Informatics"/>
            <person name="Doyle S."/>
        </authorList>
    </citation>
    <scope>NUCLEOTIDE SEQUENCE [LARGE SCALE GENOMIC DNA]</scope>
    <source>
        <strain evidence="7 8">NCTC12020</strain>
    </source>
</reference>
<dbReference type="GO" id="GO:0005975">
    <property type="term" value="P:carbohydrate metabolic process"/>
    <property type="evidence" value="ECO:0007669"/>
    <property type="project" value="InterPro"/>
</dbReference>
<gene>
    <name evidence="7" type="primary">pgm</name>
    <name evidence="7" type="ORF">NCTC12020_01229</name>
</gene>
<dbReference type="EC" id="5.4.2.2" evidence="7"/>
<dbReference type="InterPro" id="IPR005844">
    <property type="entry name" value="A-D-PHexomutase_a/b/a-I"/>
</dbReference>
<dbReference type="Pfam" id="PF02879">
    <property type="entry name" value="PGM_PMM_II"/>
    <property type="match status" value="1"/>
</dbReference>
<organism evidence="7 8">
    <name type="scientific">Veillonella criceti</name>
    <dbReference type="NCBI Taxonomy" id="103891"/>
    <lineage>
        <taxon>Bacteria</taxon>
        <taxon>Bacillati</taxon>
        <taxon>Bacillota</taxon>
        <taxon>Negativicutes</taxon>
        <taxon>Veillonellales</taxon>
        <taxon>Veillonellaceae</taxon>
        <taxon>Veillonella</taxon>
    </lineage>
</organism>
<keyword evidence="8" id="KW-1185">Reference proteome</keyword>
<dbReference type="SUPFAM" id="SSF53738">
    <property type="entry name" value="Phosphoglucomutase, first 3 domains"/>
    <property type="match status" value="3"/>
</dbReference>
<name>A0A380NKU4_9FIRM</name>
<evidence type="ECO:0000256" key="3">
    <source>
        <dbReference type="RuleBase" id="RU004326"/>
    </source>
</evidence>
<dbReference type="GO" id="GO:0000287">
    <property type="term" value="F:magnesium ion binding"/>
    <property type="evidence" value="ECO:0007669"/>
    <property type="project" value="InterPro"/>
</dbReference>
<dbReference type="RefSeq" id="WP_115310389.1">
    <property type="nucleotide sequence ID" value="NZ_UHIO01000001.1"/>
</dbReference>
<comment type="similarity">
    <text evidence="1 3">Belongs to the phosphohexose mutase family.</text>
</comment>